<dbReference type="PANTHER" id="PTHR40703:SF1">
    <property type="entry name" value="TRNA (PSEUDOURIDINE(54)-N(1))-METHYLTRANSFERASE"/>
    <property type="match status" value="1"/>
</dbReference>
<accession>A0A218P8P2</accession>
<comment type="caution">
    <text evidence="6">Lacks conserved residue(s) required for the propagation of feature annotation.</text>
</comment>
<keyword evidence="5 6" id="KW-0819">tRNA processing</keyword>
<comment type="subunit">
    <text evidence="6">Homodimer.</text>
</comment>
<evidence type="ECO:0000256" key="1">
    <source>
        <dbReference type="ARBA" id="ARBA00022490"/>
    </source>
</evidence>
<keyword evidence="4 6" id="KW-0949">S-adenosyl-L-methionine</keyword>
<sequence length="203" mass="22672">MRTFIIKANRAHTKADFSLTDLPGTSGRIDLLCRFLNSAFLLSHGFRKNVRVWLSLYGPPNPPKAIRFEGQRMRPKTLNPDELSTAKLIIKALKAGENLREPGKELEVLPGIYVSKLTFEDIVRRTLRGSALYYLHEEGKPIEKVHFPANVAFVLGDHEGLSREDEAFLAGIAEKVSVGKKSYLASHVVAYVNIHLDSLTPPP</sequence>
<reference evidence="7 8" key="1">
    <citation type="submission" date="2016-04" db="EMBL/GenBank/DDBJ databases">
        <title>Complete genome sequence of Thermococcus pacificus type strain P4.</title>
        <authorList>
            <person name="Oger P.M."/>
        </authorList>
    </citation>
    <scope>NUCLEOTIDE SEQUENCE [LARGE SCALE GENOMIC DNA]</scope>
    <source>
        <strain evidence="7 8">P-4</strain>
    </source>
</reference>
<dbReference type="SUPFAM" id="SSF75217">
    <property type="entry name" value="alpha/beta knot"/>
    <property type="match status" value="1"/>
</dbReference>
<evidence type="ECO:0000313" key="7">
    <source>
        <dbReference type="EMBL" id="ASJ07134.1"/>
    </source>
</evidence>
<evidence type="ECO:0000256" key="3">
    <source>
        <dbReference type="ARBA" id="ARBA00022679"/>
    </source>
</evidence>
<evidence type="ECO:0000256" key="6">
    <source>
        <dbReference type="HAMAP-Rule" id="MF_00587"/>
    </source>
</evidence>
<dbReference type="EC" id="2.1.1.257" evidence="6"/>
<dbReference type="AlphaFoldDB" id="A0A218P8P2"/>
<dbReference type="GO" id="GO:0008175">
    <property type="term" value="F:tRNA methyltransferase activity"/>
    <property type="evidence" value="ECO:0007669"/>
    <property type="project" value="UniProtKB-UniRule"/>
</dbReference>
<evidence type="ECO:0000256" key="2">
    <source>
        <dbReference type="ARBA" id="ARBA00022603"/>
    </source>
</evidence>
<evidence type="ECO:0000256" key="4">
    <source>
        <dbReference type="ARBA" id="ARBA00022691"/>
    </source>
</evidence>
<comment type="similarity">
    <text evidence="6">Belongs to the methyltransferase superfamily. TrmY family.</text>
</comment>
<dbReference type="OrthoDB" id="27492at2157"/>
<keyword evidence="1 6" id="KW-0963">Cytoplasm</keyword>
<dbReference type="CDD" id="cd18087">
    <property type="entry name" value="TrmY-like"/>
    <property type="match status" value="1"/>
</dbReference>
<keyword evidence="3 6" id="KW-0808">Transferase</keyword>
<dbReference type="Pfam" id="PF04013">
    <property type="entry name" value="Methyltrn_RNA_2"/>
    <property type="match status" value="1"/>
</dbReference>
<proteinExistence type="inferred from homology"/>
<evidence type="ECO:0000256" key="5">
    <source>
        <dbReference type="ARBA" id="ARBA00022694"/>
    </source>
</evidence>
<dbReference type="GO" id="GO:0030488">
    <property type="term" value="P:tRNA methylation"/>
    <property type="evidence" value="ECO:0007669"/>
    <property type="project" value="UniProtKB-UniRule"/>
</dbReference>
<dbReference type="HAMAP" id="MF_00587">
    <property type="entry name" value="tRNA_methyltr_TrmY"/>
    <property type="match status" value="1"/>
</dbReference>
<gene>
    <name evidence="6" type="primary">trmY</name>
    <name evidence="7" type="ORF">A3L08_07260</name>
</gene>
<name>A0A218P8P2_9EURY</name>
<dbReference type="InterPro" id="IPR029028">
    <property type="entry name" value="Alpha/beta_knot_MTases"/>
</dbReference>
<dbReference type="RefSeq" id="WP_088854385.1">
    <property type="nucleotide sequence ID" value="NZ_CP015102.1"/>
</dbReference>
<feature type="binding site" evidence="6">
    <location>
        <position position="135"/>
    </location>
    <ligand>
        <name>S-adenosyl-L-methionine</name>
        <dbReference type="ChEBI" id="CHEBI:59789"/>
    </ligand>
</feature>
<feature type="binding site" evidence="6">
    <location>
        <position position="156"/>
    </location>
    <ligand>
        <name>S-adenosyl-L-methionine</name>
        <dbReference type="ChEBI" id="CHEBI:59789"/>
    </ligand>
</feature>
<dbReference type="GO" id="GO:0005737">
    <property type="term" value="C:cytoplasm"/>
    <property type="evidence" value="ECO:0007669"/>
    <property type="project" value="UniProtKB-SubCell"/>
</dbReference>
<dbReference type="InterPro" id="IPR007158">
    <property type="entry name" value="TrmY"/>
</dbReference>
<dbReference type="KEGG" id="tpaf:A3L08_07260"/>
<comment type="function">
    <text evidence="6">Specifically catalyzes the N1-methylation of pseudouridine at position 54 (Psi54) in tRNAs.</text>
</comment>
<dbReference type="InterPro" id="IPR029026">
    <property type="entry name" value="tRNA_m1G_MTases_N"/>
</dbReference>
<dbReference type="GeneID" id="33316055"/>
<dbReference type="PANTHER" id="PTHR40703">
    <property type="entry name" value="TRNA (PSEUDOURIDINE(54)-N(1))-METHYLTRANSFERASE"/>
    <property type="match status" value="1"/>
</dbReference>
<keyword evidence="2 6" id="KW-0489">Methyltransferase</keyword>
<keyword evidence="8" id="KW-1185">Reference proteome</keyword>
<dbReference type="NCBIfam" id="NF002560">
    <property type="entry name" value="PRK02135.1"/>
    <property type="match status" value="1"/>
</dbReference>
<dbReference type="Proteomes" id="UP000197418">
    <property type="component" value="Chromosome"/>
</dbReference>
<protein>
    <recommendedName>
        <fullName evidence="6">tRNA (pseudouridine(54)-N(1))-methyltransferase</fullName>
        <ecNumber evidence="6">2.1.1.257</ecNumber>
    </recommendedName>
</protein>
<comment type="subcellular location">
    <subcellularLocation>
        <location evidence="6">Cytoplasm</location>
    </subcellularLocation>
</comment>
<dbReference type="GO" id="GO:0008757">
    <property type="term" value="F:S-adenosylmethionine-dependent methyltransferase activity"/>
    <property type="evidence" value="ECO:0007669"/>
    <property type="project" value="UniProtKB-UniRule"/>
</dbReference>
<evidence type="ECO:0000313" key="8">
    <source>
        <dbReference type="Proteomes" id="UP000197418"/>
    </source>
</evidence>
<comment type="catalytic activity">
    <reaction evidence="6">
        <text>pseudouridine(54) in tRNA + S-adenosyl-L-methionine = N(1)-methylpseudouridine(54) in tRNA + S-adenosyl-L-homocysteine + H(+)</text>
        <dbReference type="Rhea" id="RHEA:55292"/>
        <dbReference type="Rhea" id="RHEA-COMP:14140"/>
        <dbReference type="Rhea" id="RHEA-COMP:14141"/>
        <dbReference type="ChEBI" id="CHEBI:15378"/>
        <dbReference type="ChEBI" id="CHEBI:57856"/>
        <dbReference type="ChEBI" id="CHEBI:59789"/>
        <dbReference type="ChEBI" id="CHEBI:65314"/>
        <dbReference type="ChEBI" id="CHEBI:74890"/>
        <dbReference type="EC" id="2.1.1.257"/>
    </reaction>
</comment>
<dbReference type="Gene3D" id="3.40.1280.10">
    <property type="match status" value="1"/>
</dbReference>
<dbReference type="EMBL" id="CP015102">
    <property type="protein sequence ID" value="ASJ07134.1"/>
    <property type="molecule type" value="Genomic_DNA"/>
</dbReference>
<organism evidence="7 8">
    <name type="scientific">Thermococcus pacificus</name>
    <dbReference type="NCBI Taxonomy" id="71998"/>
    <lineage>
        <taxon>Archaea</taxon>
        <taxon>Methanobacteriati</taxon>
        <taxon>Methanobacteriota</taxon>
        <taxon>Thermococci</taxon>
        <taxon>Thermococcales</taxon>
        <taxon>Thermococcaceae</taxon>
        <taxon>Thermococcus</taxon>
    </lineage>
</organism>